<evidence type="ECO:0000313" key="6">
    <source>
        <dbReference type="Proteomes" id="UP000253551"/>
    </source>
</evidence>
<dbReference type="EMBL" id="PJQM01007038">
    <property type="protein sequence ID" value="RCH78726.1"/>
    <property type="molecule type" value="Genomic_DNA"/>
</dbReference>
<dbReference type="InterPro" id="IPR013094">
    <property type="entry name" value="AB_hydrolase_3"/>
</dbReference>
<dbReference type="Gene3D" id="3.40.50.1820">
    <property type="entry name" value="alpha/beta hydrolase"/>
    <property type="match status" value="1"/>
</dbReference>
<protein>
    <recommendedName>
        <fullName evidence="4">Alpha/beta hydrolase fold-3 domain-containing protein</fullName>
    </recommendedName>
</protein>
<reference evidence="5 6" key="1">
    <citation type="journal article" date="2018" name="G3 (Bethesda)">
        <title>Phylogenetic and Phylogenomic Definition of Rhizopus Species.</title>
        <authorList>
            <person name="Gryganskyi A.P."/>
            <person name="Golan J."/>
            <person name="Dolatabadi S."/>
            <person name="Mondo S."/>
            <person name="Robb S."/>
            <person name="Idnurm A."/>
            <person name="Muszewska A."/>
            <person name="Steczkiewicz K."/>
            <person name="Masonjones S."/>
            <person name="Liao H.L."/>
            <person name="Gajdeczka M.T."/>
            <person name="Anike F."/>
            <person name="Vuek A."/>
            <person name="Anishchenko I.M."/>
            <person name="Voigt K."/>
            <person name="de Hoog G.S."/>
            <person name="Smith M.E."/>
            <person name="Heitman J."/>
            <person name="Vilgalys R."/>
            <person name="Stajich J.E."/>
        </authorList>
    </citation>
    <scope>NUCLEOTIDE SEQUENCE [LARGE SCALE GENOMIC DNA]</scope>
    <source>
        <strain evidence="5 6">LSU 92-RS-03</strain>
    </source>
</reference>
<dbReference type="InterPro" id="IPR029058">
    <property type="entry name" value="AB_hydrolase_fold"/>
</dbReference>
<sequence>MESIRRIIKSKTPASVMMPVIQTILSLPPAAARYLIADFTAPTKSQRDWVQMVEYSDWRGAWIGSDMSKCKGIEQKIKEADLIIYEAHAPEFTYPVPVLECVAAYEYLINTLKVPGSKIILSGDSAGGALCLETLVRVYAPGILTDIHFPRTNYRAELPAGLFLVSPLVSANTASWLWEFTGDIITPVLANRVLKEYLNLPEANPSELHVLKLAHIRSGFARFAPKNILIYVGEREVMRDDILSLANTVKKDEKLNVQIRKENYEHDWYFIREIVKAQDRYIVDEADSQFVDFVASSVMEKALINTKVINASTENAFSSNTTHLIPEQLQAENESVSVVPPVTA</sequence>
<dbReference type="InterPro" id="IPR033140">
    <property type="entry name" value="Lipase_GDXG_put_SER_AS"/>
</dbReference>
<comment type="similarity">
    <text evidence="1">Belongs to the 'GDXG' lipolytic enzyme family.</text>
</comment>
<dbReference type="OrthoDB" id="408631at2759"/>
<dbReference type="PANTHER" id="PTHR48081:SF8">
    <property type="entry name" value="ALPHA_BETA HYDROLASE FOLD-3 DOMAIN-CONTAINING PROTEIN-RELATED"/>
    <property type="match status" value="1"/>
</dbReference>
<dbReference type="PROSITE" id="PS01174">
    <property type="entry name" value="LIPASE_GDXG_SER"/>
    <property type="match status" value="1"/>
</dbReference>
<dbReference type="Proteomes" id="UP000253551">
    <property type="component" value="Unassembled WGS sequence"/>
</dbReference>
<dbReference type="SUPFAM" id="SSF53474">
    <property type="entry name" value="alpha/beta-Hydrolases"/>
    <property type="match status" value="1"/>
</dbReference>
<evidence type="ECO:0000256" key="2">
    <source>
        <dbReference type="ARBA" id="ARBA00022801"/>
    </source>
</evidence>
<dbReference type="GO" id="GO:0016787">
    <property type="term" value="F:hydrolase activity"/>
    <property type="evidence" value="ECO:0007669"/>
    <property type="project" value="UniProtKB-KW"/>
</dbReference>
<organism evidence="5 6">
    <name type="scientific">Rhizopus stolonifer</name>
    <name type="common">Rhizopus nigricans</name>
    <dbReference type="NCBI Taxonomy" id="4846"/>
    <lineage>
        <taxon>Eukaryota</taxon>
        <taxon>Fungi</taxon>
        <taxon>Fungi incertae sedis</taxon>
        <taxon>Mucoromycota</taxon>
        <taxon>Mucoromycotina</taxon>
        <taxon>Mucoromycetes</taxon>
        <taxon>Mucorales</taxon>
        <taxon>Mucorineae</taxon>
        <taxon>Rhizopodaceae</taxon>
        <taxon>Rhizopus</taxon>
    </lineage>
</organism>
<feature type="active site" evidence="3">
    <location>
        <position position="125"/>
    </location>
</feature>
<dbReference type="Pfam" id="PF07859">
    <property type="entry name" value="Abhydrolase_3"/>
    <property type="match status" value="1"/>
</dbReference>
<comment type="caution">
    <text evidence="5">The sequence shown here is derived from an EMBL/GenBank/DDBJ whole genome shotgun (WGS) entry which is preliminary data.</text>
</comment>
<name>A0A367IM75_RHIST</name>
<keyword evidence="6" id="KW-1185">Reference proteome</keyword>
<proteinExistence type="inferred from homology"/>
<evidence type="ECO:0000259" key="4">
    <source>
        <dbReference type="Pfam" id="PF07859"/>
    </source>
</evidence>
<dbReference type="PANTHER" id="PTHR48081">
    <property type="entry name" value="AB HYDROLASE SUPERFAMILY PROTEIN C4A8.06C"/>
    <property type="match status" value="1"/>
</dbReference>
<keyword evidence="2" id="KW-0378">Hydrolase</keyword>
<accession>A0A367IM75</accession>
<feature type="domain" description="Alpha/beta hydrolase fold-3" evidence="4">
    <location>
        <begin position="88"/>
        <end position="268"/>
    </location>
</feature>
<evidence type="ECO:0000256" key="1">
    <source>
        <dbReference type="ARBA" id="ARBA00010515"/>
    </source>
</evidence>
<dbReference type="STRING" id="4846.A0A367IM75"/>
<evidence type="ECO:0000313" key="5">
    <source>
        <dbReference type="EMBL" id="RCH78726.1"/>
    </source>
</evidence>
<gene>
    <name evidence="5" type="ORF">CU098_003635</name>
</gene>
<evidence type="ECO:0000256" key="3">
    <source>
        <dbReference type="PROSITE-ProRule" id="PRU10038"/>
    </source>
</evidence>
<dbReference type="InterPro" id="IPR050300">
    <property type="entry name" value="GDXG_lipolytic_enzyme"/>
</dbReference>
<dbReference type="AlphaFoldDB" id="A0A367IM75"/>